<comment type="caution">
    <text evidence="1">The sequence shown here is derived from an EMBL/GenBank/DDBJ whole genome shotgun (WGS) entry which is preliminary data.</text>
</comment>
<proteinExistence type="predicted"/>
<evidence type="ECO:0000313" key="1">
    <source>
        <dbReference type="EMBL" id="OIQ75280.1"/>
    </source>
</evidence>
<protein>
    <submittedName>
        <fullName evidence="1">Uncharacterized protein</fullName>
    </submittedName>
</protein>
<name>A0A1J5PWK4_9ZZZZ</name>
<dbReference type="EMBL" id="MLJW01002216">
    <property type="protein sequence ID" value="OIQ75280.1"/>
    <property type="molecule type" value="Genomic_DNA"/>
</dbReference>
<reference evidence="1" key="1">
    <citation type="submission" date="2016-10" db="EMBL/GenBank/DDBJ databases">
        <title>Sequence of Gallionella enrichment culture.</title>
        <authorList>
            <person name="Poehlein A."/>
            <person name="Muehling M."/>
            <person name="Daniel R."/>
        </authorList>
    </citation>
    <scope>NUCLEOTIDE SEQUENCE</scope>
</reference>
<gene>
    <name evidence="1" type="ORF">GALL_430540</name>
</gene>
<dbReference type="AlphaFoldDB" id="A0A1J5PWK4"/>
<organism evidence="1">
    <name type="scientific">mine drainage metagenome</name>
    <dbReference type="NCBI Taxonomy" id="410659"/>
    <lineage>
        <taxon>unclassified sequences</taxon>
        <taxon>metagenomes</taxon>
        <taxon>ecological metagenomes</taxon>
    </lineage>
</organism>
<accession>A0A1J5PWK4</accession>
<sequence>MSSTVHLRNQPHPGFAAHIERADALGAVGLVRGQAHQIDRPGLQVDGHLAGSLRRIDVENDAALAANATDFRNVLDHADFVVHQHDRNQNGVGTQGIDKTVQVEQAIGLHVEIGGLEAAAFHFAHRVEHRLVLGLDGDDVLALALVELGGALDGQIVGFGCTGRPDDFLGVGVDQRGDLLARLFHRSLGLPAPGMAA</sequence>